<dbReference type="PANTHER" id="PTHR43808:SF25">
    <property type="entry name" value="PEPTIDASE M20 DIMERISATION DOMAIN-CONTAINING PROTEIN"/>
    <property type="match status" value="1"/>
</dbReference>
<evidence type="ECO:0000256" key="6">
    <source>
        <dbReference type="ARBA" id="ARBA00016853"/>
    </source>
</evidence>
<dbReference type="SUPFAM" id="SSF53187">
    <property type="entry name" value="Zn-dependent exopeptidases"/>
    <property type="match status" value="1"/>
</dbReference>
<evidence type="ECO:0000256" key="5">
    <source>
        <dbReference type="ARBA" id="ARBA00011921"/>
    </source>
</evidence>
<comment type="similarity">
    <text evidence="4">Belongs to the peptidase M20A family.</text>
</comment>
<gene>
    <name evidence="13" type="ORF">HNP84_000391</name>
</gene>
<dbReference type="RefSeq" id="WP_185047552.1">
    <property type="nucleotide sequence ID" value="NZ_BAABIX010000006.1"/>
</dbReference>
<dbReference type="EMBL" id="JACHGN010000001">
    <property type="protein sequence ID" value="MBB5130703.1"/>
    <property type="molecule type" value="Genomic_DNA"/>
</dbReference>
<dbReference type="InterPro" id="IPR050072">
    <property type="entry name" value="Peptidase_M20A"/>
</dbReference>
<keyword evidence="9" id="KW-0862">Zinc</keyword>
<comment type="cofactor">
    <cofactor evidence="2">
        <name>Zn(2+)</name>
        <dbReference type="ChEBI" id="CHEBI:29105"/>
    </cofactor>
</comment>
<dbReference type="GO" id="GO:0046872">
    <property type="term" value="F:metal ion binding"/>
    <property type="evidence" value="ECO:0007669"/>
    <property type="project" value="UniProtKB-KW"/>
</dbReference>
<dbReference type="Proteomes" id="UP000578449">
    <property type="component" value="Unassembled WGS sequence"/>
</dbReference>
<feature type="domain" description="Peptidase M20 dimerisation" evidence="12">
    <location>
        <begin position="171"/>
        <end position="274"/>
    </location>
</feature>
<evidence type="ECO:0000256" key="11">
    <source>
        <dbReference type="ARBA" id="ARBA00051301"/>
    </source>
</evidence>
<organism evidence="13 14">
    <name type="scientific">Thermocatellispora tengchongensis</name>
    <dbReference type="NCBI Taxonomy" id="1073253"/>
    <lineage>
        <taxon>Bacteria</taxon>
        <taxon>Bacillati</taxon>
        <taxon>Actinomycetota</taxon>
        <taxon>Actinomycetes</taxon>
        <taxon>Streptosporangiales</taxon>
        <taxon>Streptosporangiaceae</taxon>
        <taxon>Thermocatellispora</taxon>
    </lineage>
</organism>
<comment type="pathway">
    <text evidence="3">Amino-acid biosynthesis; L-lysine biosynthesis via DAP pathway; LL-2,6-diaminopimelate from (S)-tetrahydrodipicolinate (succinylase route): step 3/3.</text>
</comment>
<dbReference type="PANTHER" id="PTHR43808">
    <property type="entry name" value="ACETYLORNITHINE DEACETYLASE"/>
    <property type="match status" value="1"/>
</dbReference>
<reference evidence="13 14" key="1">
    <citation type="submission" date="2020-08" db="EMBL/GenBank/DDBJ databases">
        <title>Genomic Encyclopedia of Type Strains, Phase IV (KMG-IV): sequencing the most valuable type-strain genomes for metagenomic binning, comparative biology and taxonomic classification.</title>
        <authorList>
            <person name="Goeker M."/>
        </authorList>
    </citation>
    <scope>NUCLEOTIDE SEQUENCE [LARGE SCALE GENOMIC DNA]</scope>
    <source>
        <strain evidence="13 14">DSM 45615</strain>
    </source>
</reference>
<dbReference type="UniPathway" id="UPA00034">
    <property type="reaction ID" value="UER00021"/>
</dbReference>
<evidence type="ECO:0000256" key="10">
    <source>
        <dbReference type="ARBA" id="ARBA00023285"/>
    </source>
</evidence>
<evidence type="ECO:0000256" key="4">
    <source>
        <dbReference type="ARBA" id="ARBA00006247"/>
    </source>
</evidence>
<dbReference type="InterPro" id="IPR010182">
    <property type="entry name" value="ArgE/DapE"/>
</dbReference>
<evidence type="ECO:0000259" key="12">
    <source>
        <dbReference type="Pfam" id="PF07687"/>
    </source>
</evidence>
<dbReference type="GO" id="GO:0009014">
    <property type="term" value="F:succinyl-diaminopimelate desuccinylase activity"/>
    <property type="evidence" value="ECO:0007669"/>
    <property type="project" value="UniProtKB-EC"/>
</dbReference>
<keyword evidence="10" id="KW-0170">Cobalt</keyword>
<evidence type="ECO:0000256" key="3">
    <source>
        <dbReference type="ARBA" id="ARBA00005130"/>
    </source>
</evidence>
<protein>
    <recommendedName>
        <fullName evidence="6">Probable succinyl-diaminopimelate desuccinylase</fullName>
        <ecNumber evidence="5">3.5.1.18</ecNumber>
    </recommendedName>
</protein>
<evidence type="ECO:0000313" key="14">
    <source>
        <dbReference type="Proteomes" id="UP000578449"/>
    </source>
</evidence>
<comment type="cofactor">
    <cofactor evidence="1">
        <name>Co(2+)</name>
        <dbReference type="ChEBI" id="CHEBI:48828"/>
    </cofactor>
</comment>
<dbReference type="InterPro" id="IPR001261">
    <property type="entry name" value="ArgE/DapE_CS"/>
</dbReference>
<dbReference type="Pfam" id="PF01546">
    <property type="entry name" value="Peptidase_M20"/>
    <property type="match status" value="1"/>
</dbReference>
<keyword evidence="14" id="KW-1185">Reference proteome</keyword>
<dbReference type="InterPro" id="IPR002933">
    <property type="entry name" value="Peptidase_M20"/>
</dbReference>
<evidence type="ECO:0000256" key="1">
    <source>
        <dbReference type="ARBA" id="ARBA00001941"/>
    </source>
</evidence>
<comment type="caution">
    <text evidence="13">The sequence shown here is derived from an EMBL/GenBank/DDBJ whole genome shotgun (WGS) entry which is preliminary data.</text>
</comment>
<dbReference type="Pfam" id="PF07687">
    <property type="entry name" value="M20_dimer"/>
    <property type="match status" value="1"/>
</dbReference>
<dbReference type="AlphaFoldDB" id="A0A840NYD1"/>
<sequence>MTDPVDLLADLIAIESVNPALVPGGAGEARIAAYCADWLVAHGFEVHRLEAHPGRPSVVGIARGTGGGRSLLLNGHVDTVTLAGYDGEPLTPYREDGKIFGRGAFDMKSGVAAMMAAAARAVREGPLRGDVLVACVADEEHGSLGTEEVLASFTADAAVVTEPSHLELTLAHKGFAWFEVTIEGRAAHGSRPELGVDAIAKAGHFLVELEAYGARLAPHPRLGPGTVHASLISGGEEASSYPARCTITLERRTVPGETAATVETELREILDRLAATVPGFRYRLERGLERAPFEADPASPIVACVADQVRATLGRDPVIRAEPFWTDCALLDAAGIPCLMIGADGGGAHSATEWADTASLHHLTAILTGTIRTFCG</sequence>
<evidence type="ECO:0000256" key="8">
    <source>
        <dbReference type="ARBA" id="ARBA00022801"/>
    </source>
</evidence>
<proteinExistence type="inferred from homology"/>
<keyword evidence="8 13" id="KW-0378">Hydrolase</keyword>
<dbReference type="Gene3D" id="3.30.70.360">
    <property type="match status" value="1"/>
</dbReference>
<comment type="catalytic activity">
    <reaction evidence="11">
        <text>N-succinyl-(2S,6S)-2,6-diaminopimelate + H2O = (2S,6S)-2,6-diaminopimelate + succinate</text>
        <dbReference type="Rhea" id="RHEA:22608"/>
        <dbReference type="ChEBI" id="CHEBI:15377"/>
        <dbReference type="ChEBI" id="CHEBI:30031"/>
        <dbReference type="ChEBI" id="CHEBI:57609"/>
        <dbReference type="ChEBI" id="CHEBI:58087"/>
        <dbReference type="EC" id="3.5.1.18"/>
    </reaction>
</comment>
<name>A0A840NYD1_9ACTN</name>
<evidence type="ECO:0000256" key="9">
    <source>
        <dbReference type="ARBA" id="ARBA00022833"/>
    </source>
</evidence>
<evidence type="ECO:0000256" key="2">
    <source>
        <dbReference type="ARBA" id="ARBA00001947"/>
    </source>
</evidence>
<evidence type="ECO:0000313" key="13">
    <source>
        <dbReference type="EMBL" id="MBB5130703.1"/>
    </source>
</evidence>
<dbReference type="InterPro" id="IPR036264">
    <property type="entry name" value="Bact_exopeptidase_dim_dom"/>
</dbReference>
<evidence type="ECO:0000256" key="7">
    <source>
        <dbReference type="ARBA" id="ARBA00022723"/>
    </source>
</evidence>
<dbReference type="SUPFAM" id="SSF55031">
    <property type="entry name" value="Bacterial exopeptidase dimerisation domain"/>
    <property type="match status" value="1"/>
</dbReference>
<dbReference type="Gene3D" id="3.40.630.10">
    <property type="entry name" value="Zn peptidases"/>
    <property type="match status" value="1"/>
</dbReference>
<dbReference type="NCBIfam" id="TIGR01910">
    <property type="entry name" value="DapE-ArgE"/>
    <property type="match status" value="1"/>
</dbReference>
<accession>A0A840NYD1</accession>
<dbReference type="EC" id="3.5.1.18" evidence="5"/>
<dbReference type="GO" id="GO:0009089">
    <property type="term" value="P:lysine biosynthetic process via diaminopimelate"/>
    <property type="evidence" value="ECO:0007669"/>
    <property type="project" value="UniProtKB-UniPathway"/>
</dbReference>
<dbReference type="InterPro" id="IPR011650">
    <property type="entry name" value="Peptidase_M20_dimer"/>
</dbReference>
<dbReference type="PROSITE" id="PS00758">
    <property type="entry name" value="ARGE_DAPE_CPG2_1"/>
    <property type="match status" value="1"/>
</dbReference>
<keyword evidence="7" id="KW-0479">Metal-binding</keyword>